<evidence type="ECO:0000313" key="2">
    <source>
        <dbReference type="EMBL" id="RHN42579.1"/>
    </source>
</evidence>
<dbReference type="HOGENOM" id="CLU_2389583_0_0_1"/>
<dbReference type="EnsemblPlants" id="AET04163">
    <property type="protein sequence ID" value="AET04163"/>
    <property type="gene ID" value="MTR_8g085460"/>
</dbReference>
<sequence length="94" mass="10872">MGIQGRRRRQTSKSSSKYMIWCMIYLALYVAKEEFVAVKSHFLRLPEQVKHLSIVENVSISHSLFPKSRSVRTILFSVKGVSLDSETFLNTCKF</sequence>
<reference evidence="1 4" key="1">
    <citation type="journal article" date="2011" name="Nature">
        <title>The Medicago genome provides insight into the evolution of rhizobial symbioses.</title>
        <authorList>
            <person name="Young N.D."/>
            <person name="Debelle F."/>
            <person name="Oldroyd G.E."/>
            <person name="Geurts R."/>
            <person name="Cannon S.B."/>
            <person name="Udvardi M.K."/>
            <person name="Benedito V.A."/>
            <person name="Mayer K.F."/>
            <person name="Gouzy J."/>
            <person name="Schoof H."/>
            <person name="Van de Peer Y."/>
            <person name="Proost S."/>
            <person name="Cook D.R."/>
            <person name="Meyers B.C."/>
            <person name="Spannagl M."/>
            <person name="Cheung F."/>
            <person name="De Mita S."/>
            <person name="Krishnakumar V."/>
            <person name="Gundlach H."/>
            <person name="Zhou S."/>
            <person name="Mudge J."/>
            <person name="Bharti A.K."/>
            <person name="Murray J.D."/>
            <person name="Naoumkina M.A."/>
            <person name="Rosen B."/>
            <person name="Silverstein K.A."/>
            <person name="Tang H."/>
            <person name="Rombauts S."/>
            <person name="Zhao P.X."/>
            <person name="Zhou P."/>
            <person name="Barbe V."/>
            <person name="Bardou P."/>
            <person name="Bechner M."/>
            <person name="Bellec A."/>
            <person name="Berger A."/>
            <person name="Berges H."/>
            <person name="Bidwell S."/>
            <person name="Bisseling T."/>
            <person name="Choisne N."/>
            <person name="Couloux A."/>
            <person name="Denny R."/>
            <person name="Deshpande S."/>
            <person name="Dai X."/>
            <person name="Doyle J.J."/>
            <person name="Dudez A.M."/>
            <person name="Farmer A.D."/>
            <person name="Fouteau S."/>
            <person name="Franken C."/>
            <person name="Gibelin C."/>
            <person name="Gish J."/>
            <person name="Goldstein S."/>
            <person name="Gonzalez A.J."/>
            <person name="Green P.J."/>
            <person name="Hallab A."/>
            <person name="Hartog M."/>
            <person name="Hua A."/>
            <person name="Humphray S.J."/>
            <person name="Jeong D.H."/>
            <person name="Jing Y."/>
            <person name="Jocker A."/>
            <person name="Kenton S.M."/>
            <person name="Kim D.J."/>
            <person name="Klee K."/>
            <person name="Lai H."/>
            <person name="Lang C."/>
            <person name="Lin S."/>
            <person name="Macmil S.L."/>
            <person name="Magdelenat G."/>
            <person name="Matthews L."/>
            <person name="McCorrison J."/>
            <person name="Monaghan E.L."/>
            <person name="Mun J.H."/>
            <person name="Najar F.Z."/>
            <person name="Nicholson C."/>
            <person name="Noirot C."/>
            <person name="O'Bleness M."/>
            <person name="Paule C.R."/>
            <person name="Poulain J."/>
            <person name="Prion F."/>
            <person name="Qin B."/>
            <person name="Qu C."/>
            <person name="Retzel E.F."/>
            <person name="Riddle C."/>
            <person name="Sallet E."/>
            <person name="Samain S."/>
            <person name="Samson N."/>
            <person name="Sanders I."/>
            <person name="Saurat O."/>
            <person name="Scarpelli C."/>
            <person name="Schiex T."/>
            <person name="Segurens B."/>
            <person name="Severin A.J."/>
            <person name="Sherrier D.J."/>
            <person name="Shi R."/>
            <person name="Sims S."/>
            <person name="Singer S.R."/>
            <person name="Sinharoy S."/>
            <person name="Sterck L."/>
            <person name="Viollet A."/>
            <person name="Wang B.B."/>
            <person name="Wang K."/>
            <person name="Wang M."/>
            <person name="Wang X."/>
            <person name="Warfsmann J."/>
            <person name="Weissenbach J."/>
            <person name="White D.D."/>
            <person name="White J.D."/>
            <person name="Wiley G.B."/>
            <person name="Wincker P."/>
            <person name="Xing Y."/>
            <person name="Yang L."/>
            <person name="Yao Z."/>
            <person name="Ying F."/>
            <person name="Zhai J."/>
            <person name="Zhou L."/>
            <person name="Zuber A."/>
            <person name="Denarie J."/>
            <person name="Dixon R.A."/>
            <person name="May G.D."/>
            <person name="Schwartz D.C."/>
            <person name="Rogers J."/>
            <person name="Quetier F."/>
            <person name="Town C.D."/>
            <person name="Roe B.A."/>
        </authorList>
    </citation>
    <scope>NUCLEOTIDE SEQUENCE [LARGE SCALE GENOMIC DNA]</scope>
    <source>
        <strain evidence="1">A17</strain>
        <strain evidence="3 4">cv. Jemalong A17</strain>
    </source>
</reference>
<dbReference type="EMBL" id="PSQE01000008">
    <property type="protein sequence ID" value="RHN42579.1"/>
    <property type="molecule type" value="Genomic_DNA"/>
</dbReference>
<name>G7LHW9_MEDTR</name>
<evidence type="ECO:0000313" key="1">
    <source>
        <dbReference type="EMBL" id="AET04163.1"/>
    </source>
</evidence>
<proteinExistence type="predicted"/>
<reference evidence="5" key="4">
    <citation type="journal article" date="2018" name="Nat. Plants">
        <title>Whole-genome landscape of Medicago truncatula symbiotic genes.</title>
        <authorList>
            <person name="Pecrix Y."/>
            <person name="Staton S.E."/>
            <person name="Sallet E."/>
            <person name="Lelandais-Briere C."/>
            <person name="Moreau S."/>
            <person name="Carrere S."/>
            <person name="Blein T."/>
            <person name="Jardinaud M.F."/>
            <person name="Latrasse D."/>
            <person name="Zouine M."/>
            <person name="Zahm M."/>
            <person name="Kreplak J."/>
            <person name="Mayjonade B."/>
            <person name="Satge C."/>
            <person name="Perez M."/>
            <person name="Cauet S."/>
            <person name="Marande W."/>
            <person name="Chantry-Darmon C."/>
            <person name="Lopez-Roques C."/>
            <person name="Bouchez O."/>
            <person name="Berard A."/>
            <person name="Debelle F."/>
            <person name="Munos S."/>
            <person name="Bendahmane A."/>
            <person name="Berges H."/>
            <person name="Niebel A."/>
            <person name="Buitink J."/>
            <person name="Frugier F."/>
            <person name="Benhamed M."/>
            <person name="Crespi M."/>
            <person name="Gouzy J."/>
            <person name="Gamas P."/>
        </authorList>
    </citation>
    <scope>NUCLEOTIDE SEQUENCE [LARGE SCALE GENOMIC DNA]</scope>
    <source>
        <strain evidence="5">cv. Jemalong A17</strain>
    </source>
</reference>
<dbReference type="EMBL" id="CM001224">
    <property type="protein sequence ID" value="AET04163.1"/>
    <property type="molecule type" value="Genomic_DNA"/>
</dbReference>
<dbReference type="Proteomes" id="UP000002051">
    <property type="component" value="Chromosome 8"/>
</dbReference>
<gene>
    <name evidence="1" type="ordered locus">MTR_8g085460</name>
    <name evidence="2" type="ORF">MtrunA17_Chr8g0378411</name>
</gene>
<evidence type="ECO:0000313" key="4">
    <source>
        <dbReference type="Proteomes" id="UP000002051"/>
    </source>
</evidence>
<reference evidence="3" key="3">
    <citation type="submission" date="2015-04" db="UniProtKB">
        <authorList>
            <consortium name="EnsemblPlants"/>
        </authorList>
    </citation>
    <scope>IDENTIFICATION</scope>
    <source>
        <strain evidence="3">cv. Jemalong A17</strain>
    </source>
</reference>
<accession>G7LHW9</accession>
<dbReference type="PaxDb" id="3880-AET04163"/>
<evidence type="ECO:0000313" key="3">
    <source>
        <dbReference type="EnsemblPlants" id="AET04163"/>
    </source>
</evidence>
<dbReference type="AlphaFoldDB" id="G7LHW9"/>
<evidence type="ECO:0000313" key="5">
    <source>
        <dbReference type="Proteomes" id="UP000265566"/>
    </source>
</evidence>
<reference evidence="1 4" key="2">
    <citation type="journal article" date="2014" name="BMC Genomics">
        <title>An improved genome release (version Mt4.0) for the model legume Medicago truncatula.</title>
        <authorList>
            <person name="Tang H."/>
            <person name="Krishnakumar V."/>
            <person name="Bidwell S."/>
            <person name="Rosen B."/>
            <person name="Chan A."/>
            <person name="Zhou S."/>
            <person name="Gentzbittel L."/>
            <person name="Childs K.L."/>
            <person name="Yandell M."/>
            <person name="Gundlach H."/>
            <person name="Mayer K.F."/>
            <person name="Schwartz D.C."/>
            <person name="Town C.D."/>
        </authorList>
    </citation>
    <scope>GENOME REANNOTATION</scope>
    <source>
        <strain evidence="3 4">cv. Jemalong A17</strain>
    </source>
</reference>
<organism evidence="1 4">
    <name type="scientific">Medicago truncatula</name>
    <name type="common">Barrel medic</name>
    <name type="synonym">Medicago tribuloides</name>
    <dbReference type="NCBI Taxonomy" id="3880"/>
    <lineage>
        <taxon>Eukaryota</taxon>
        <taxon>Viridiplantae</taxon>
        <taxon>Streptophyta</taxon>
        <taxon>Embryophyta</taxon>
        <taxon>Tracheophyta</taxon>
        <taxon>Spermatophyta</taxon>
        <taxon>Magnoliopsida</taxon>
        <taxon>eudicotyledons</taxon>
        <taxon>Gunneridae</taxon>
        <taxon>Pentapetalae</taxon>
        <taxon>rosids</taxon>
        <taxon>fabids</taxon>
        <taxon>Fabales</taxon>
        <taxon>Fabaceae</taxon>
        <taxon>Papilionoideae</taxon>
        <taxon>50 kb inversion clade</taxon>
        <taxon>NPAAA clade</taxon>
        <taxon>Hologalegina</taxon>
        <taxon>IRL clade</taxon>
        <taxon>Trifolieae</taxon>
        <taxon>Medicago</taxon>
    </lineage>
</organism>
<dbReference type="Proteomes" id="UP000265566">
    <property type="component" value="Chromosome 8"/>
</dbReference>
<keyword evidence="4" id="KW-1185">Reference proteome</keyword>
<protein>
    <submittedName>
        <fullName evidence="1 3">Uncharacterized protein</fullName>
    </submittedName>
</protein>
<dbReference type="Gramene" id="rna49035">
    <property type="protein sequence ID" value="RHN42579.1"/>
    <property type="gene ID" value="gene49035"/>
</dbReference>
<reference evidence="2" key="5">
    <citation type="journal article" date="2018" name="Nat. Plants">
        <title>Whole-genome landscape of Medicago truncatula symbiotic genes.</title>
        <authorList>
            <person name="Pecrix Y."/>
            <person name="Gamas P."/>
            <person name="Carrere S."/>
        </authorList>
    </citation>
    <scope>NUCLEOTIDE SEQUENCE</scope>
    <source>
        <tissue evidence="2">Leaves</tissue>
    </source>
</reference>